<dbReference type="InterPro" id="IPR044730">
    <property type="entry name" value="RNase_H-like_dom_plant"/>
</dbReference>
<dbReference type="OMA" id="EWSWIPR"/>
<gene>
    <name evidence="3" type="ORF">TRITD_2Bv1G242630</name>
</gene>
<protein>
    <recommendedName>
        <fullName evidence="5">RNase H type-1 domain-containing protein</fullName>
    </recommendedName>
</protein>
<organism evidence="3 4">
    <name type="scientific">Triticum turgidum subsp. durum</name>
    <name type="common">Durum wheat</name>
    <name type="synonym">Triticum durum</name>
    <dbReference type="NCBI Taxonomy" id="4567"/>
    <lineage>
        <taxon>Eukaryota</taxon>
        <taxon>Viridiplantae</taxon>
        <taxon>Streptophyta</taxon>
        <taxon>Embryophyta</taxon>
        <taxon>Tracheophyta</taxon>
        <taxon>Spermatophyta</taxon>
        <taxon>Magnoliopsida</taxon>
        <taxon>Liliopsida</taxon>
        <taxon>Poales</taxon>
        <taxon>Poaceae</taxon>
        <taxon>BOP clade</taxon>
        <taxon>Pooideae</taxon>
        <taxon>Triticodae</taxon>
        <taxon>Triticeae</taxon>
        <taxon>Triticinae</taxon>
        <taxon>Triticum</taxon>
    </lineage>
</organism>
<dbReference type="InterPro" id="IPR026960">
    <property type="entry name" value="RVT-Znf"/>
</dbReference>
<evidence type="ECO:0000259" key="1">
    <source>
        <dbReference type="Pfam" id="PF13456"/>
    </source>
</evidence>
<sequence length="622" mass="70150">MEAFSDRYLGLPTAVGRITSEIFDHIGDRSRSKMNGWAERLLACAGRETLIKSVIQAIPTYSMSCFRLTKKVCKGLTASMAKFWWSGSLDRRSMHWLSWEKLASPKCQGGMGFRDLELFNLALLGKHGWRFITNPNSLCAQVMKGRYFPDCDFMEASVPHTSSAIWQAIIAGREALHVGLIKRVGDGSTISIWEDKWISGLSSLSPTVMPGGTTLATVGELIDHDNGTWRRELIYNVFIRPDADAILNIPLHRGGGDDFRAWVFERSGNYSVKSAYRALVTRKERLDQEEGAVTNSSQTDERMWKSLWKLKVLPKVRVFWWRVIRRILPDECTLRYRHIKPISRCNGCHAMDEDLMHTLVHCSHAKLFWEQAHGLFGVRRPRLHPDTWSRDIICDDQFTDTERAQMISVMWAIWHSRNRVTHDDDQLEPFTSVRRIREDLALLDIPHSHAAVLPGHGWRPPDSGVVKINTDAALSMDSDKVGVGGVARSNTTLLGAWSKPHIGVTDPFIGETLALRDGVIFANLRGFSHVIMETDCLEIVNLWNTRHNSLSVVAPLLVEIGELAATFSSFVIQHVMRATNVLAHLCAKHACILVVTESWTDSRPSFLLTSLLADDARSSFVE</sequence>
<dbReference type="CDD" id="cd06222">
    <property type="entry name" value="RNase_H_like"/>
    <property type="match status" value="1"/>
</dbReference>
<dbReference type="Proteomes" id="UP000324705">
    <property type="component" value="Chromosome 2B"/>
</dbReference>
<evidence type="ECO:0000313" key="4">
    <source>
        <dbReference type="Proteomes" id="UP000324705"/>
    </source>
</evidence>
<dbReference type="InterPro" id="IPR012337">
    <property type="entry name" value="RNaseH-like_sf"/>
</dbReference>
<dbReference type="EMBL" id="LT934114">
    <property type="protein sequence ID" value="VAH53386.1"/>
    <property type="molecule type" value="Genomic_DNA"/>
</dbReference>
<feature type="domain" description="Reverse transcriptase zinc-binding" evidence="2">
    <location>
        <begin position="270"/>
        <end position="369"/>
    </location>
</feature>
<dbReference type="InterPro" id="IPR036397">
    <property type="entry name" value="RNaseH_sf"/>
</dbReference>
<dbReference type="PANTHER" id="PTHR33116:SF86">
    <property type="entry name" value="REVERSE TRANSCRIPTASE DOMAIN-CONTAINING PROTEIN"/>
    <property type="match status" value="1"/>
</dbReference>
<keyword evidence="4" id="KW-1185">Reference proteome</keyword>
<dbReference type="Pfam" id="PF13966">
    <property type="entry name" value="zf-RVT"/>
    <property type="match status" value="1"/>
</dbReference>
<dbReference type="Gramene" id="TRITD2Bv1G242630.1">
    <property type="protein sequence ID" value="TRITD2Bv1G242630.1"/>
    <property type="gene ID" value="TRITD2Bv1G242630"/>
</dbReference>
<evidence type="ECO:0008006" key="5">
    <source>
        <dbReference type="Google" id="ProtNLM"/>
    </source>
</evidence>
<dbReference type="Pfam" id="PF13456">
    <property type="entry name" value="RVT_3"/>
    <property type="match status" value="1"/>
</dbReference>
<dbReference type="GO" id="GO:0004523">
    <property type="term" value="F:RNA-DNA hybrid ribonuclease activity"/>
    <property type="evidence" value="ECO:0007669"/>
    <property type="project" value="InterPro"/>
</dbReference>
<name>A0A9R1Q0U4_TRITD</name>
<dbReference type="AlphaFoldDB" id="A0A9R1Q0U4"/>
<dbReference type="PANTHER" id="PTHR33116">
    <property type="entry name" value="REVERSE TRANSCRIPTASE ZINC-BINDING DOMAIN-CONTAINING PROTEIN-RELATED-RELATED"/>
    <property type="match status" value="1"/>
</dbReference>
<feature type="domain" description="RNase H type-1" evidence="1">
    <location>
        <begin position="469"/>
        <end position="590"/>
    </location>
</feature>
<accession>A0A9R1Q0U4</accession>
<proteinExistence type="predicted"/>
<dbReference type="InterPro" id="IPR002156">
    <property type="entry name" value="RNaseH_domain"/>
</dbReference>
<dbReference type="GO" id="GO:0003676">
    <property type="term" value="F:nucleic acid binding"/>
    <property type="evidence" value="ECO:0007669"/>
    <property type="project" value="InterPro"/>
</dbReference>
<evidence type="ECO:0000313" key="3">
    <source>
        <dbReference type="EMBL" id="VAH53386.1"/>
    </source>
</evidence>
<reference evidence="3 4" key="1">
    <citation type="submission" date="2017-09" db="EMBL/GenBank/DDBJ databases">
        <authorList>
            <consortium name="International Durum Wheat Genome Sequencing Consortium (IDWGSC)"/>
            <person name="Milanesi L."/>
        </authorList>
    </citation>
    <scope>NUCLEOTIDE SEQUENCE [LARGE SCALE GENOMIC DNA]</scope>
    <source>
        <strain evidence="4">cv. Svevo</strain>
    </source>
</reference>
<dbReference type="Gene3D" id="3.30.420.10">
    <property type="entry name" value="Ribonuclease H-like superfamily/Ribonuclease H"/>
    <property type="match status" value="1"/>
</dbReference>
<evidence type="ECO:0000259" key="2">
    <source>
        <dbReference type="Pfam" id="PF13966"/>
    </source>
</evidence>
<dbReference type="SUPFAM" id="SSF53098">
    <property type="entry name" value="Ribonuclease H-like"/>
    <property type="match status" value="1"/>
</dbReference>